<evidence type="ECO:0000313" key="2">
    <source>
        <dbReference type="EMBL" id="MBD2528053.1"/>
    </source>
</evidence>
<comment type="caution">
    <text evidence="2">The sequence shown here is derived from an EMBL/GenBank/DDBJ whole genome shotgun (WGS) entry which is preliminary data.</text>
</comment>
<sequence>MLNQIFKFAGKVGVDDWVVKLFFLFVATDMTFIIIHVIYAHTDLIPYNAFSLATDRGYSELFQYIKEYWSALFSGLLALQFRSPLYLSWSLLLFYLLLDDSLQIHEKLGGFISNQLSFSSMFNLRAKDFGELTVSIVVFLLFLCAIYISYSWSDHLSRQRSKHLIRLLFILAFFGVVVNMLHIAFKTSHLLDTLFTVIEDGGEMLIMSLITCYILSWFVRLKKIVT</sequence>
<feature type="transmembrane region" description="Helical" evidence="1">
    <location>
        <begin position="164"/>
        <end position="184"/>
    </location>
</feature>
<feature type="transmembrane region" description="Helical" evidence="1">
    <location>
        <begin position="204"/>
        <end position="221"/>
    </location>
</feature>
<keyword evidence="3" id="KW-1185">Reference proteome</keyword>
<accession>A0ABR8DFH1</accession>
<keyword evidence="1" id="KW-0472">Membrane</keyword>
<reference evidence="2 3" key="1">
    <citation type="journal article" date="2020" name="ISME J.">
        <title>Comparative genomics reveals insights into cyanobacterial evolution and habitat adaptation.</title>
        <authorList>
            <person name="Chen M.Y."/>
            <person name="Teng W.K."/>
            <person name="Zhao L."/>
            <person name="Hu C.X."/>
            <person name="Zhou Y.K."/>
            <person name="Han B.P."/>
            <person name="Song L.R."/>
            <person name="Shu W.S."/>
        </authorList>
    </citation>
    <scope>NUCLEOTIDE SEQUENCE [LARGE SCALE GENOMIC DNA]</scope>
    <source>
        <strain evidence="2 3">FACHB-838</strain>
    </source>
</reference>
<keyword evidence="1" id="KW-0812">Transmembrane</keyword>
<feature type="transmembrane region" description="Helical" evidence="1">
    <location>
        <begin position="21"/>
        <end position="42"/>
    </location>
</feature>
<dbReference type="EMBL" id="JACJSI010000001">
    <property type="protein sequence ID" value="MBD2528053.1"/>
    <property type="molecule type" value="Genomic_DNA"/>
</dbReference>
<evidence type="ECO:0000256" key="1">
    <source>
        <dbReference type="SAM" id="Phobius"/>
    </source>
</evidence>
<keyword evidence="1" id="KW-1133">Transmembrane helix</keyword>
<feature type="transmembrane region" description="Helical" evidence="1">
    <location>
        <begin position="132"/>
        <end position="152"/>
    </location>
</feature>
<evidence type="ECO:0000313" key="3">
    <source>
        <dbReference type="Proteomes" id="UP000623440"/>
    </source>
</evidence>
<dbReference type="Proteomes" id="UP000623440">
    <property type="component" value="Unassembled WGS sequence"/>
</dbReference>
<protein>
    <submittedName>
        <fullName evidence="2">Uncharacterized protein</fullName>
    </submittedName>
</protein>
<gene>
    <name evidence="2" type="ORF">H6G97_00185</name>
</gene>
<proteinExistence type="predicted"/>
<dbReference type="RefSeq" id="WP_190938745.1">
    <property type="nucleotide sequence ID" value="NZ_JACJSI010000001.1"/>
</dbReference>
<name>A0ABR8DFH1_9NOSO</name>
<organism evidence="2 3">
    <name type="scientific">Nostoc flagelliforme FACHB-838</name>
    <dbReference type="NCBI Taxonomy" id="2692904"/>
    <lineage>
        <taxon>Bacteria</taxon>
        <taxon>Bacillati</taxon>
        <taxon>Cyanobacteriota</taxon>
        <taxon>Cyanophyceae</taxon>
        <taxon>Nostocales</taxon>
        <taxon>Nostocaceae</taxon>
        <taxon>Nostoc</taxon>
    </lineage>
</organism>